<organism evidence="1 2">
    <name type="scientific">Candidatus Avipropionibacterium avicola</name>
    <dbReference type="NCBI Taxonomy" id="2840701"/>
    <lineage>
        <taxon>Bacteria</taxon>
        <taxon>Bacillati</taxon>
        <taxon>Actinomycetota</taxon>
        <taxon>Actinomycetes</taxon>
        <taxon>Propionibacteriales</taxon>
        <taxon>Propionibacteriaceae</taxon>
        <taxon>Propionibacteriaceae incertae sedis</taxon>
        <taxon>Candidatus Avipropionibacterium</taxon>
    </lineage>
</organism>
<protein>
    <submittedName>
        <fullName evidence="1">Uncharacterized protein</fullName>
    </submittedName>
</protein>
<dbReference type="InterPro" id="IPR036182">
    <property type="entry name" value="PCuAC_sf"/>
</dbReference>
<proteinExistence type="predicted"/>
<accession>A0A9D1GW16</accession>
<evidence type="ECO:0000313" key="1">
    <source>
        <dbReference type="EMBL" id="HIT74384.1"/>
    </source>
</evidence>
<comment type="caution">
    <text evidence="1">The sequence shown here is derived from an EMBL/GenBank/DDBJ whole genome shotgun (WGS) entry which is preliminary data.</text>
</comment>
<reference evidence="1" key="1">
    <citation type="submission" date="2020-10" db="EMBL/GenBank/DDBJ databases">
        <authorList>
            <person name="Gilroy R."/>
        </authorList>
    </citation>
    <scope>NUCLEOTIDE SEQUENCE</scope>
    <source>
        <strain evidence="1">ChiGjej1B1-24693</strain>
    </source>
</reference>
<sequence length="163" mass="16538">MSARLGRAIAAGVLSLTAVVGFAGCQFQTLQQYPPANGVSATSNGVMVRNLVIVATAPGEGVLVGAVVVDNKETLSGVTGIAHLSNGDDGAALQFTMAAPLQLTKNTATNLSEHGIAVSSPDLRAGLTATVELTFRDAGTITVTLPVMDAASPEYSNLERPTS</sequence>
<gene>
    <name evidence="1" type="ORF">IAA98_02225</name>
</gene>
<dbReference type="EMBL" id="DVLP01000066">
    <property type="protein sequence ID" value="HIT74384.1"/>
    <property type="molecule type" value="Genomic_DNA"/>
</dbReference>
<dbReference type="AlphaFoldDB" id="A0A9D1GW16"/>
<dbReference type="Proteomes" id="UP000886842">
    <property type="component" value="Unassembled WGS sequence"/>
</dbReference>
<dbReference type="SUPFAM" id="SSF110087">
    <property type="entry name" value="DR1885-like metal-binding protein"/>
    <property type="match status" value="1"/>
</dbReference>
<name>A0A9D1GW16_9ACTN</name>
<evidence type="ECO:0000313" key="2">
    <source>
        <dbReference type="Proteomes" id="UP000886842"/>
    </source>
</evidence>
<dbReference type="PROSITE" id="PS51257">
    <property type="entry name" value="PROKAR_LIPOPROTEIN"/>
    <property type="match status" value="1"/>
</dbReference>
<reference evidence="1" key="2">
    <citation type="journal article" date="2021" name="PeerJ">
        <title>Extensive microbial diversity within the chicken gut microbiome revealed by metagenomics and culture.</title>
        <authorList>
            <person name="Gilroy R."/>
            <person name="Ravi A."/>
            <person name="Getino M."/>
            <person name="Pursley I."/>
            <person name="Horton D.L."/>
            <person name="Alikhan N.F."/>
            <person name="Baker D."/>
            <person name="Gharbi K."/>
            <person name="Hall N."/>
            <person name="Watson M."/>
            <person name="Adriaenssens E.M."/>
            <person name="Foster-Nyarko E."/>
            <person name="Jarju S."/>
            <person name="Secka A."/>
            <person name="Antonio M."/>
            <person name="Oren A."/>
            <person name="Chaudhuri R.R."/>
            <person name="La Ragione R."/>
            <person name="Hildebrand F."/>
            <person name="Pallen M.J."/>
        </authorList>
    </citation>
    <scope>NUCLEOTIDE SEQUENCE</scope>
    <source>
        <strain evidence="1">ChiGjej1B1-24693</strain>
    </source>
</reference>